<evidence type="ECO:0000259" key="15">
    <source>
        <dbReference type="Pfam" id="PF01225"/>
    </source>
</evidence>
<comment type="pathway">
    <text evidence="13 14">Cell wall biogenesis; peptidoglycan biosynthesis.</text>
</comment>
<dbReference type="PANTHER" id="PTHR23135:SF4">
    <property type="entry name" value="UDP-N-ACETYLMURAMOYL-L-ALANYL-D-GLUTAMATE--2,6-DIAMINOPIMELATE LIGASE MURE HOMOLOG, CHLOROPLASTIC"/>
    <property type="match status" value="1"/>
</dbReference>
<evidence type="ECO:0000256" key="6">
    <source>
        <dbReference type="ARBA" id="ARBA00023316"/>
    </source>
</evidence>
<dbReference type="EMBL" id="SMFT01000003">
    <property type="protein sequence ID" value="TCJ97880.1"/>
    <property type="molecule type" value="Genomic_DNA"/>
</dbReference>
<dbReference type="GO" id="GO:0071555">
    <property type="term" value="P:cell wall organization"/>
    <property type="evidence" value="ECO:0007669"/>
    <property type="project" value="UniProtKB-KW"/>
</dbReference>
<comment type="function">
    <text evidence="13">Catalyzes the addition of meso-diaminopimelic acid to the nucleotide precursor UDP-N-acetylmuramoyl-L-alanyl-D-glutamate (UMAG) in the biosynthesis of bacterial cell-wall peptidoglycan.</text>
</comment>
<feature type="binding site" evidence="13">
    <location>
        <begin position="114"/>
        <end position="120"/>
    </location>
    <ligand>
        <name>ATP</name>
        <dbReference type="ChEBI" id="CHEBI:30616"/>
    </ligand>
</feature>
<dbReference type="InterPro" id="IPR013221">
    <property type="entry name" value="Mur_ligase_cen"/>
</dbReference>
<evidence type="ECO:0000313" key="18">
    <source>
        <dbReference type="EMBL" id="TCJ97880.1"/>
    </source>
</evidence>
<feature type="binding site" evidence="13">
    <location>
        <position position="155"/>
    </location>
    <ligand>
        <name>UDP-N-acetyl-alpha-D-muramoyl-L-alanyl-D-glutamate</name>
        <dbReference type="ChEBI" id="CHEBI:83900"/>
    </ligand>
</feature>
<keyword evidence="2 13" id="KW-0132">Cell division</keyword>
<dbReference type="UniPathway" id="UPA00219"/>
<evidence type="ECO:0000256" key="13">
    <source>
        <dbReference type="HAMAP-Rule" id="MF_00208"/>
    </source>
</evidence>
<keyword evidence="13" id="KW-0067">ATP-binding</keyword>
<feature type="binding site" evidence="13">
    <location>
        <position position="25"/>
    </location>
    <ligand>
        <name>UDP-N-acetyl-alpha-D-muramoyl-L-alanyl-D-glutamate</name>
        <dbReference type="ChEBI" id="CHEBI:83900"/>
    </ligand>
</feature>
<dbReference type="SUPFAM" id="SSF63418">
    <property type="entry name" value="MurE/MurF N-terminal domain"/>
    <property type="match status" value="1"/>
</dbReference>
<evidence type="ECO:0000313" key="19">
    <source>
        <dbReference type="Proteomes" id="UP000294702"/>
    </source>
</evidence>
<feature type="domain" description="Mur ligase central" evidence="17">
    <location>
        <begin position="112"/>
        <end position="315"/>
    </location>
</feature>
<evidence type="ECO:0000256" key="9">
    <source>
        <dbReference type="ARBA" id="ARBA00072883"/>
    </source>
</evidence>
<evidence type="ECO:0000256" key="10">
    <source>
        <dbReference type="ARBA" id="ARBA00075482"/>
    </source>
</evidence>
<feature type="binding site" evidence="13">
    <location>
        <begin position="411"/>
        <end position="414"/>
    </location>
    <ligand>
        <name>meso-2,6-diaminopimelate</name>
        <dbReference type="ChEBI" id="CHEBI:57791"/>
    </ligand>
</feature>
<feature type="binding site" evidence="13">
    <location>
        <position position="462"/>
    </location>
    <ligand>
        <name>meso-2,6-diaminopimelate</name>
        <dbReference type="ChEBI" id="CHEBI:57791"/>
    </ligand>
</feature>
<evidence type="ECO:0000256" key="12">
    <source>
        <dbReference type="ARBA" id="ARBA00081560"/>
    </source>
</evidence>
<dbReference type="GO" id="GO:0008765">
    <property type="term" value="F:UDP-N-acetylmuramoylalanyl-D-glutamate-2,6-diaminopimelate ligase activity"/>
    <property type="evidence" value="ECO:0007669"/>
    <property type="project" value="UniProtKB-UniRule"/>
</dbReference>
<dbReference type="GO" id="GO:0009252">
    <property type="term" value="P:peptidoglycan biosynthetic process"/>
    <property type="evidence" value="ECO:0007669"/>
    <property type="project" value="UniProtKB-UniRule"/>
</dbReference>
<dbReference type="FunFam" id="3.90.190.20:FF:000006">
    <property type="entry name" value="UDP-N-acetylmuramoyl-L-alanyl-D-glutamate--2,6-diaminopimelate ligase"/>
    <property type="match status" value="1"/>
</dbReference>
<dbReference type="GO" id="GO:0000287">
    <property type="term" value="F:magnesium ion binding"/>
    <property type="evidence" value="ECO:0007669"/>
    <property type="project" value="UniProtKB-UniRule"/>
</dbReference>
<feature type="modified residue" description="N6-carboxylysine" evidence="13">
    <location>
        <position position="223"/>
    </location>
</feature>
<dbReference type="Pfam" id="PF08245">
    <property type="entry name" value="Mur_ligase_M"/>
    <property type="match status" value="1"/>
</dbReference>
<gene>
    <name evidence="13" type="primary">murE</name>
    <name evidence="18" type="ORF">EV694_1469</name>
</gene>
<dbReference type="Gene3D" id="3.40.1390.10">
    <property type="entry name" value="MurE/MurF, N-terminal domain"/>
    <property type="match status" value="1"/>
</dbReference>
<evidence type="ECO:0000256" key="3">
    <source>
        <dbReference type="ARBA" id="ARBA00022960"/>
    </source>
</evidence>
<keyword evidence="4 13" id="KW-0573">Peptidoglycan synthesis</keyword>
<evidence type="ECO:0000256" key="11">
    <source>
        <dbReference type="ARBA" id="ARBA00076158"/>
    </source>
</evidence>
<reference evidence="18 19" key="1">
    <citation type="submission" date="2019-03" db="EMBL/GenBank/DDBJ databases">
        <title>Genomic Encyclopedia of Type Strains, Phase IV (KMG-IV): sequencing the most valuable type-strain genomes for metagenomic binning, comparative biology and taxonomic classification.</title>
        <authorList>
            <person name="Goeker M."/>
        </authorList>
    </citation>
    <scope>NUCLEOTIDE SEQUENCE [LARGE SCALE GENOMIC DNA]</scope>
    <source>
        <strain evidence="18 19">DSM 15534</strain>
    </source>
</reference>
<sequence length="490" mass="53411">MQRLMAMLADIADQLKSIEITDMVLDSRAVKPGCLFVALKGHQTDGRQFIAQSIAQGAVCVLAEADCAEQHLQLTWRDNVPVVAFYQLSSQLSALAGLFYAEPSKQLCLVGVTGTNGKTTVSQLLAQWVALLGQSSAVMGTIGNGLLGQVTPALNTTGSALEIQRNLAQFVQQGADFAAIEVSSHGLVQHRVEALHFAAAVFTNLSRDHLDYHQTMQHYAAAKYRLFEQLSVSHLIINADDPVGQQWLTALPQAVAVSLNSDYVIEQKKFVKATALEFNAQGLAIEFESTWGKGKLQANLVAEFNASNLLLALATLLALGYPLEKLLATAPQLKPVCGRMEILTVSHKPMVIVDYAHTPDALQKALQAARRHCQGQLWCLFGCGGDRDTGKRPLMGNIAERYADQVVITDDNPRTEQPERIIRDILQGLADPLHATVIHGRELALQYAISHAKADDVILVAGKGHEDYQIIGQTKFHFSDQAIINDLLQQ</sequence>
<feature type="binding site" evidence="13">
    <location>
        <begin position="156"/>
        <end position="157"/>
    </location>
    <ligand>
        <name>UDP-N-acetyl-alpha-D-muramoyl-L-alanyl-D-glutamate</name>
        <dbReference type="ChEBI" id="CHEBI:83900"/>
    </ligand>
</feature>
<protein>
    <recommendedName>
        <fullName evidence="9 13">UDP-N-acetylmuramoyl-L-alanyl-D-glutamate--2,6-diaminopimelate ligase</fullName>
        <ecNumber evidence="8 13">6.3.2.13</ecNumber>
    </recommendedName>
    <alternativeName>
        <fullName evidence="10 13">Meso-A2pm-adding enzyme</fullName>
    </alternativeName>
    <alternativeName>
        <fullName evidence="11 13">Meso-diaminopimelate-adding enzyme</fullName>
    </alternativeName>
    <alternativeName>
        <fullName evidence="12 13">UDP-MurNAc-L-Ala-D-Glu:meso-diaminopimelate ligase</fullName>
    </alternativeName>
    <alternativeName>
        <fullName evidence="13">UDP-MurNAc-tripeptide synthetase</fullName>
    </alternativeName>
    <alternativeName>
        <fullName evidence="13">UDP-N-acetylmuramyl-tripeptide synthetase</fullName>
    </alternativeName>
</protein>
<evidence type="ECO:0000256" key="14">
    <source>
        <dbReference type="RuleBase" id="RU004135"/>
    </source>
</evidence>
<dbReference type="Pfam" id="PF01225">
    <property type="entry name" value="Mur_ligase"/>
    <property type="match status" value="1"/>
</dbReference>
<dbReference type="GO" id="GO:0005524">
    <property type="term" value="F:ATP binding"/>
    <property type="evidence" value="ECO:0007669"/>
    <property type="project" value="UniProtKB-UniRule"/>
</dbReference>
<comment type="cofactor">
    <cofactor evidence="13">
        <name>Mg(2+)</name>
        <dbReference type="ChEBI" id="CHEBI:18420"/>
    </cofactor>
</comment>
<dbReference type="RefSeq" id="WP_132691001.1">
    <property type="nucleotide sequence ID" value="NZ_SMFT01000003.1"/>
</dbReference>
<dbReference type="InterPro" id="IPR035911">
    <property type="entry name" value="MurE/MurF_N"/>
</dbReference>
<comment type="similarity">
    <text evidence="1 13">Belongs to the MurCDEF family. MurE subfamily.</text>
</comment>
<dbReference type="InterPro" id="IPR036615">
    <property type="entry name" value="Mur_ligase_C_dom_sf"/>
</dbReference>
<keyword evidence="13 18" id="KW-0436">Ligase</keyword>
<keyword evidence="13" id="KW-0460">Magnesium</keyword>
<feature type="binding site" evidence="13">
    <location>
        <position position="183"/>
    </location>
    <ligand>
        <name>UDP-N-acetyl-alpha-D-muramoyl-L-alanyl-D-glutamate</name>
        <dbReference type="ChEBI" id="CHEBI:83900"/>
    </ligand>
</feature>
<keyword evidence="5 13" id="KW-0131">Cell cycle</keyword>
<evidence type="ECO:0000256" key="5">
    <source>
        <dbReference type="ARBA" id="ARBA00023306"/>
    </source>
</evidence>
<proteinExistence type="inferred from homology"/>
<keyword evidence="6 13" id="KW-0961">Cell wall biogenesis/degradation</keyword>
<feature type="binding site" evidence="13">
    <location>
        <position position="191"/>
    </location>
    <ligand>
        <name>UDP-N-acetyl-alpha-D-muramoyl-L-alanyl-D-glutamate</name>
        <dbReference type="ChEBI" id="CHEBI:83900"/>
    </ligand>
</feature>
<feature type="binding site" evidence="13">
    <location>
        <position position="466"/>
    </location>
    <ligand>
        <name>meso-2,6-diaminopimelate</name>
        <dbReference type="ChEBI" id="CHEBI:57791"/>
    </ligand>
</feature>
<keyword evidence="13" id="KW-0547">Nucleotide-binding</keyword>
<evidence type="ECO:0000256" key="4">
    <source>
        <dbReference type="ARBA" id="ARBA00022984"/>
    </source>
</evidence>
<dbReference type="NCBIfam" id="TIGR01085">
    <property type="entry name" value="murE"/>
    <property type="match status" value="1"/>
</dbReference>
<dbReference type="SUPFAM" id="SSF53244">
    <property type="entry name" value="MurD-like peptide ligases, peptide-binding domain"/>
    <property type="match status" value="1"/>
</dbReference>
<evidence type="ECO:0000256" key="2">
    <source>
        <dbReference type="ARBA" id="ARBA00022618"/>
    </source>
</evidence>
<comment type="caution">
    <text evidence="18">The sequence shown here is derived from an EMBL/GenBank/DDBJ whole genome shotgun (WGS) entry which is preliminary data.</text>
</comment>
<feature type="binding site" evidence="13">
    <location>
        <position position="387"/>
    </location>
    <ligand>
        <name>meso-2,6-diaminopimelate</name>
        <dbReference type="ChEBI" id="CHEBI:57791"/>
    </ligand>
</feature>
<feature type="binding site" evidence="13">
    <location>
        <position position="27"/>
    </location>
    <ligand>
        <name>UDP-N-acetyl-alpha-D-muramoyl-L-alanyl-D-glutamate</name>
        <dbReference type="ChEBI" id="CHEBI:83900"/>
    </ligand>
</feature>
<dbReference type="NCBIfam" id="NF001126">
    <property type="entry name" value="PRK00139.1-4"/>
    <property type="match status" value="1"/>
</dbReference>
<dbReference type="AlphaFoldDB" id="A0A4R1FUA1"/>
<feature type="short sequence motif" description="Meso-diaminopimelate recognition motif" evidence="13">
    <location>
        <begin position="411"/>
        <end position="414"/>
    </location>
</feature>
<comment type="caution">
    <text evidence="13">Lacks conserved residue(s) required for the propagation of feature annotation.</text>
</comment>
<feature type="domain" description="Mur ligase C-terminal" evidence="16">
    <location>
        <begin position="338"/>
        <end position="464"/>
    </location>
</feature>
<evidence type="ECO:0000256" key="1">
    <source>
        <dbReference type="ARBA" id="ARBA00005898"/>
    </source>
</evidence>
<comment type="PTM">
    <text evidence="13">Carboxylation is probably crucial for Mg(2+) binding and, consequently, for the gamma-phosphate positioning of ATP.</text>
</comment>
<name>A0A4R1FUA1_9PAST</name>
<evidence type="ECO:0000259" key="17">
    <source>
        <dbReference type="Pfam" id="PF08245"/>
    </source>
</evidence>
<feature type="binding site" evidence="13">
    <location>
        <begin position="42"/>
        <end position="44"/>
    </location>
    <ligand>
        <name>UDP-N-acetyl-alpha-D-muramoyl-L-alanyl-D-glutamate</name>
        <dbReference type="ChEBI" id="CHEBI:83900"/>
    </ligand>
</feature>
<dbReference type="GO" id="GO:0051301">
    <property type="term" value="P:cell division"/>
    <property type="evidence" value="ECO:0007669"/>
    <property type="project" value="UniProtKB-KW"/>
</dbReference>
<dbReference type="EC" id="6.3.2.13" evidence="8 13"/>
<comment type="subcellular location">
    <subcellularLocation>
        <location evidence="13 14">Cytoplasm</location>
    </subcellularLocation>
</comment>
<evidence type="ECO:0000256" key="8">
    <source>
        <dbReference type="ARBA" id="ARBA00066633"/>
    </source>
</evidence>
<dbReference type="InterPro" id="IPR000713">
    <property type="entry name" value="Mur_ligase_N"/>
</dbReference>
<accession>A0A4R1FUA1</accession>
<dbReference type="GO" id="GO:0008360">
    <property type="term" value="P:regulation of cell shape"/>
    <property type="evidence" value="ECO:0007669"/>
    <property type="project" value="UniProtKB-KW"/>
</dbReference>
<dbReference type="PANTHER" id="PTHR23135">
    <property type="entry name" value="MUR LIGASE FAMILY MEMBER"/>
    <property type="match status" value="1"/>
</dbReference>
<dbReference type="InterPro" id="IPR004101">
    <property type="entry name" value="Mur_ligase_C"/>
</dbReference>
<dbReference type="Gene3D" id="3.90.190.20">
    <property type="entry name" value="Mur ligase, C-terminal domain"/>
    <property type="match status" value="1"/>
</dbReference>
<dbReference type="SUPFAM" id="SSF53623">
    <property type="entry name" value="MurD-like peptide ligases, catalytic domain"/>
    <property type="match status" value="1"/>
</dbReference>
<dbReference type="NCBIfam" id="NF001123">
    <property type="entry name" value="PRK00139.1-1"/>
    <property type="match status" value="1"/>
</dbReference>
<comment type="catalytic activity">
    <reaction evidence="7 13">
        <text>UDP-N-acetyl-alpha-D-muramoyl-L-alanyl-D-glutamate + meso-2,6-diaminopimelate + ATP = UDP-N-acetyl-alpha-D-muramoyl-L-alanyl-gamma-D-glutamyl-meso-2,6-diaminopimelate + ADP + phosphate + H(+)</text>
        <dbReference type="Rhea" id="RHEA:23676"/>
        <dbReference type="ChEBI" id="CHEBI:15378"/>
        <dbReference type="ChEBI" id="CHEBI:30616"/>
        <dbReference type="ChEBI" id="CHEBI:43474"/>
        <dbReference type="ChEBI" id="CHEBI:57791"/>
        <dbReference type="ChEBI" id="CHEBI:83900"/>
        <dbReference type="ChEBI" id="CHEBI:83905"/>
        <dbReference type="ChEBI" id="CHEBI:456216"/>
        <dbReference type="EC" id="6.3.2.13"/>
    </reaction>
</comment>
<keyword evidence="19" id="KW-1185">Reference proteome</keyword>
<keyword evidence="3 13" id="KW-0133">Cell shape</keyword>
<evidence type="ECO:0000256" key="7">
    <source>
        <dbReference type="ARBA" id="ARBA00050251"/>
    </source>
</evidence>
<dbReference type="InterPro" id="IPR005761">
    <property type="entry name" value="UDP-N-AcMur-Glu-dNH2Pim_ligase"/>
</dbReference>
<dbReference type="Gene3D" id="3.40.1190.10">
    <property type="entry name" value="Mur-like, catalytic domain"/>
    <property type="match status" value="1"/>
</dbReference>
<organism evidence="18 19">
    <name type="scientific">Volucribacter psittacicida</name>
    <dbReference type="NCBI Taxonomy" id="203482"/>
    <lineage>
        <taxon>Bacteria</taxon>
        <taxon>Pseudomonadati</taxon>
        <taxon>Pseudomonadota</taxon>
        <taxon>Gammaproteobacteria</taxon>
        <taxon>Pasteurellales</taxon>
        <taxon>Pasteurellaceae</taxon>
        <taxon>Volucribacter</taxon>
    </lineage>
</organism>
<feature type="binding site" evidence="13">
    <location>
        <position position="189"/>
    </location>
    <ligand>
        <name>UDP-N-acetyl-alpha-D-muramoyl-L-alanyl-D-glutamate</name>
        <dbReference type="ChEBI" id="CHEBI:83900"/>
    </ligand>
</feature>
<dbReference type="NCBIfam" id="NF001124">
    <property type="entry name" value="PRK00139.1-2"/>
    <property type="match status" value="1"/>
</dbReference>
<evidence type="ECO:0000259" key="16">
    <source>
        <dbReference type="Pfam" id="PF02875"/>
    </source>
</evidence>
<dbReference type="OrthoDB" id="9800958at2"/>
<feature type="domain" description="Mur ligase N-terminal catalytic" evidence="15">
    <location>
        <begin position="20"/>
        <end position="100"/>
    </location>
</feature>
<dbReference type="Proteomes" id="UP000294702">
    <property type="component" value="Unassembled WGS sequence"/>
</dbReference>
<dbReference type="InterPro" id="IPR036565">
    <property type="entry name" value="Mur-like_cat_sf"/>
</dbReference>
<dbReference type="GO" id="GO:0005737">
    <property type="term" value="C:cytoplasm"/>
    <property type="evidence" value="ECO:0007669"/>
    <property type="project" value="UniProtKB-SubCell"/>
</dbReference>
<keyword evidence="13" id="KW-0963">Cytoplasm</keyword>
<dbReference type="HAMAP" id="MF_00208">
    <property type="entry name" value="MurE"/>
    <property type="match status" value="1"/>
</dbReference>
<dbReference type="Pfam" id="PF02875">
    <property type="entry name" value="Mur_ligase_C"/>
    <property type="match status" value="1"/>
</dbReference>